<dbReference type="GO" id="GO:0046872">
    <property type="term" value="F:metal ion binding"/>
    <property type="evidence" value="ECO:0007669"/>
    <property type="project" value="UniProtKB-KW"/>
</dbReference>
<gene>
    <name evidence="11" type="ORF">H1R20_g5493</name>
</gene>
<evidence type="ECO:0000256" key="3">
    <source>
        <dbReference type="ARBA" id="ARBA00022694"/>
    </source>
</evidence>
<comment type="cofactor">
    <cofactor evidence="1">
        <name>Zn(2+)</name>
        <dbReference type="ChEBI" id="CHEBI:29105"/>
    </cofactor>
</comment>
<dbReference type="AlphaFoldDB" id="A0A9W8JBT2"/>
<feature type="domain" description="Peroxisome membrane anchor protein Pex14p N-terminal" evidence="10">
    <location>
        <begin position="38"/>
        <end position="81"/>
    </location>
</feature>
<evidence type="ECO:0000256" key="8">
    <source>
        <dbReference type="ARBA" id="ARBA00022833"/>
    </source>
</evidence>
<evidence type="ECO:0000256" key="1">
    <source>
        <dbReference type="ARBA" id="ARBA00001947"/>
    </source>
</evidence>
<protein>
    <recommendedName>
        <fullName evidence="10">Peroxisome membrane anchor protein Pex14p N-terminal domain-containing protein</fullName>
    </recommendedName>
</protein>
<evidence type="ECO:0000256" key="2">
    <source>
        <dbReference type="ARBA" id="ARBA00011738"/>
    </source>
</evidence>
<dbReference type="EMBL" id="JANBPK010000806">
    <property type="protein sequence ID" value="KAJ2931757.1"/>
    <property type="molecule type" value="Genomic_DNA"/>
</dbReference>
<keyword evidence="8" id="KW-0862">Zinc</keyword>
<keyword evidence="6" id="KW-0255">Endonuclease</keyword>
<name>A0A9W8JBT2_9AGAR</name>
<dbReference type="PANTHER" id="PTHR46018:SF2">
    <property type="entry name" value="ZINC PHOSPHODIESTERASE ELAC PROTEIN 1"/>
    <property type="match status" value="1"/>
</dbReference>
<evidence type="ECO:0000313" key="12">
    <source>
        <dbReference type="Proteomes" id="UP001140091"/>
    </source>
</evidence>
<evidence type="ECO:0000256" key="9">
    <source>
        <dbReference type="SAM" id="MobiDB-lite"/>
    </source>
</evidence>
<dbReference type="PANTHER" id="PTHR46018">
    <property type="entry name" value="ZINC PHOSPHODIESTERASE ELAC PROTEIN 1"/>
    <property type="match status" value="1"/>
</dbReference>
<reference evidence="11" key="1">
    <citation type="submission" date="2022-06" db="EMBL/GenBank/DDBJ databases">
        <title>Genome Sequence of Candolleomyces eurysporus.</title>
        <authorList>
            <person name="Buettner E."/>
        </authorList>
    </citation>
    <scope>NUCLEOTIDE SEQUENCE</scope>
    <source>
        <strain evidence="11">VTCC 930004</strain>
    </source>
</reference>
<dbReference type="Pfam" id="PF04695">
    <property type="entry name" value="Pex14_N"/>
    <property type="match status" value="1"/>
</dbReference>
<evidence type="ECO:0000256" key="7">
    <source>
        <dbReference type="ARBA" id="ARBA00022801"/>
    </source>
</evidence>
<keyword evidence="5" id="KW-0479">Metal-binding</keyword>
<proteinExistence type="inferred from homology"/>
<dbReference type="InterPro" id="IPR006785">
    <property type="entry name" value="Pex14_N"/>
</dbReference>
<keyword evidence="7" id="KW-0378">Hydrolase</keyword>
<evidence type="ECO:0000256" key="5">
    <source>
        <dbReference type="ARBA" id="ARBA00022723"/>
    </source>
</evidence>
<keyword evidence="12" id="KW-1185">Reference proteome</keyword>
<evidence type="ECO:0000256" key="6">
    <source>
        <dbReference type="ARBA" id="ARBA00022759"/>
    </source>
</evidence>
<dbReference type="CDD" id="cd07717">
    <property type="entry name" value="RNaseZ_ZiPD-like_MBL-fold"/>
    <property type="match status" value="1"/>
</dbReference>
<evidence type="ECO:0000256" key="4">
    <source>
        <dbReference type="ARBA" id="ARBA00022722"/>
    </source>
</evidence>
<dbReference type="InterPro" id="IPR013471">
    <property type="entry name" value="RNase_Z/BN"/>
</dbReference>
<dbReference type="InterPro" id="IPR036866">
    <property type="entry name" value="RibonucZ/Hydroxyglut_hydro"/>
</dbReference>
<evidence type="ECO:0000259" key="10">
    <source>
        <dbReference type="Pfam" id="PF04695"/>
    </source>
</evidence>
<evidence type="ECO:0000313" key="11">
    <source>
        <dbReference type="EMBL" id="KAJ2931757.1"/>
    </source>
</evidence>
<organism evidence="11 12">
    <name type="scientific">Candolleomyces eurysporus</name>
    <dbReference type="NCBI Taxonomy" id="2828524"/>
    <lineage>
        <taxon>Eukaryota</taxon>
        <taxon>Fungi</taxon>
        <taxon>Dikarya</taxon>
        <taxon>Basidiomycota</taxon>
        <taxon>Agaricomycotina</taxon>
        <taxon>Agaricomycetes</taxon>
        <taxon>Agaricomycetidae</taxon>
        <taxon>Agaricales</taxon>
        <taxon>Agaricineae</taxon>
        <taxon>Psathyrellaceae</taxon>
        <taxon>Candolleomyces</taxon>
    </lineage>
</organism>
<comment type="subunit">
    <text evidence="2">Homodimer.</text>
</comment>
<sequence length="1055" mass="114695">MAEEGSSNPPQVENVRPQEQQPVGPEISSAPAPQPQNREELIARARSFLTSPQVQGQDISAKRKFLVEKGLTDGEINGLLQGSAPRLPLIPPRTYPQPPPSNLPTLLLGLARLFSWIGIGSAALVFLYYRVLLPRIIQNAQARRALRVHHISLMSKLTESISSYKDQQKEDFASLPKADPYRESPTFSRCKSVGQILKTFGETEPDFFSIPPVSLLRCAISDFSKRNTEGDPNPTTEEIFRVLEGRIPWLLTEEGYKLKKSLYETLLSCPLFIEEKPAEGTQEQPLVSTWKYAPPPPATPSPLVQSIQSLSSAMPVPEKTRVGPFQHIIQTLSEFTGYISSQVYIPYHPPPGGMGMVTSHSLSPAEEQLKKEIRALKGLVLSRKSFMPSIPRPGDHIFGLIPLLASCMNGAGGVTSESGDDPRATVEQSIPPLEIYGPLGTRAYVRSGLAYTYTLLARPYVVHELRFPADPADQDYTTLPPPAAESPDGRNIASVDGVWPEIYKDGVVSVSAAPILHSVPCVGYVVQEATVPGKIDPRNYIPDLKRTKTPMSVMSKLQQGESVTLNDGTVLQGPARRPGRKIVILGDTYDPSPIIPLAGGADLLVHEATNAHLPGLDPNTKDIDTYESVQERAMSRGHSTPQMAGKFAKSIGAKRLILNHFSARYPGDESEGSLRIMDAIGELAAQEFGKALSPTRNGSALALHLGSDLWLFDCGEATQHQIQKRALKMGKIEKIFITHTHGDHIFGLIPLLARCMDGAGGVTSESGDDPRTIVDQSIPPLEIYGPLGTRAYVRSGLAYTHTLLARPYVVHELRFPADPPDQDYTSLPSLVAESPNGRNIAPVDGVWLEIYKDAIVSVSAAPILHSVPCVGYVVQEAAVPGKIDPRNYIPDLKRTKTPMSVMSKLQQGESVTLNDGTVLQGPPRRPGRKIVILGDTYDPSPIISLAGGADLLVHEATNAHLPGLDSNTKDKDTYKSVQQRAISRGHSTPQMAGKFAKSIGAKRLILNHFSARYPGDESEKSLRIMDAIGELAAQEFGKAVICARDLTSVDIGFEG</sequence>
<keyword evidence="4" id="KW-0540">Nuclease</keyword>
<accession>A0A9W8JBT2</accession>
<dbReference type="GO" id="GO:0042781">
    <property type="term" value="F:3'-tRNA processing endoribonuclease activity"/>
    <property type="evidence" value="ECO:0007669"/>
    <property type="project" value="TreeGrafter"/>
</dbReference>
<dbReference type="Pfam" id="PF23023">
    <property type="entry name" value="Anti-Pycsar_Apyc1"/>
    <property type="match status" value="1"/>
</dbReference>
<feature type="region of interest" description="Disordered" evidence="9">
    <location>
        <begin position="1"/>
        <end position="41"/>
    </location>
</feature>
<dbReference type="Proteomes" id="UP001140091">
    <property type="component" value="Unassembled WGS sequence"/>
</dbReference>
<comment type="caution">
    <text evidence="11">The sequence shown here is derived from an EMBL/GenBank/DDBJ whole genome shotgun (WGS) entry which is preliminary data.</text>
</comment>
<dbReference type="SUPFAM" id="SSF56281">
    <property type="entry name" value="Metallo-hydrolase/oxidoreductase"/>
    <property type="match status" value="2"/>
</dbReference>
<keyword evidence="3" id="KW-0819">tRNA processing</keyword>
<dbReference type="HAMAP" id="MF_01818">
    <property type="entry name" value="RNase_Z_BN"/>
    <property type="match status" value="1"/>
</dbReference>
<dbReference type="OrthoDB" id="527344at2759"/>
<dbReference type="InterPro" id="IPR036388">
    <property type="entry name" value="WH-like_DNA-bd_sf"/>
</dbReference>
<feature type="non-terminal residue" evidence="11">
    <location>
        <position position="1"/>
    </location>
</feature>
<dbReference type="GO" id="GO:0005634">
    <property type="term" value="C:nucleus"/>
    <property type="evidence" value="ECO:0007669"/>
    <property type="project" value="TreeGrafter"/>
</dbReference>
<feature type="compositionally biased region" description="Polar residues" evidence="9">
    <location>
        <begin position="1"/>
        <end position="21"/>
    </location>
</feature>
<dbReference type="Gene3D" id="3.60.15.10">
    <property type="entry name" value="Ribonuclease Z/Hydroxyacylglutathione hydrolase-like"/>
    <property type="match status" value="2"/>
</dbReference>
<dbReference type="Gene3D" id="1.10.10.10">
    <property type="entry name" value="Winged helix-like DNA-binding domain superfamily/Winged helix DNA-binding domain"/>
    <property type="match status" value="1"/>
</dbReference>